<evidence type="ECO:0000313" key="3">
    <source>
        <dbReference type="Proteomes" id="UP000603912"/>
    </source>
</evidence>
<dbReference type="RefSeq" id="WP_188520138.1">
    <property type="nucleotide sequence ID" value="NZ_BMES01000003.1"/>
</dbReference>
<gene>
    <name evidence="2" type="ORF">GCM10007036_45970</name>
</gene>
<dbReference type="EMBL" id="BMES01000003">
    <property type="protein sequence ID" value="GGH33392.1"/>
    <property type="molecule type" value="Genomic_DNA"/>
</dbReference>
<protein>
    <recommendedName>
        <fullName evidence="4">YXWGXW repeat-containing protein</fullName>
    </recommendedName>
</protein>
<reference evidence="2" key="1">
    <citation type="journal article" date="2014" name="Int. J. Syst. Evol. Microbiol.">
        <title>Complete genome sequence of Corynebacterium casei LMG S-19264T (=DSM 44701T), isolated from a smear-ripened cheese.</title>
        <authorList>
            <consortium name="US DOE Joint Genome Institute (JGI-PGF)"/>
            <person name="Walter F."/>
            <person name="Albersmeier A."/>
            <person name="Kalinowski J."/>
            <person name="Ruckert C."/>
        </authorList>
    </citation>
    <scope>NUCLEOTIDE SEQUENCE</scope>
    <source>
        <strain evidence="2">CGMCC 1.12214</strain>
    </source>
</reference>
<proteinExistence type="predicted"/>
<evidence type="ECO:0008006" key="4">
    <source>
        <dbReference type="Google" id="ProtNLM"/>
    </source>
</evidence>
<accession>A0A917MKK9</accession>
<name>A0A917MKK9_9HYPH</name>
<organism evidence="2 3">
    <name type="scientific">Alsobacter metallidurans</name>
    <dbReference type="NCBI Taxonomy" id="340221"/>
    <lineage>
        <taxon>Bacteria</taxon>
        <taxon>Pseudomonadati</taxon>
        <taxon>Pseudomonadota</taxon>
        <taxon>Alphaproteobacteria</taxon>
        <taxon>Hyphomicrobiales</taxon>
        <taxon>Alsobacteraceae</taxon>
        <taxon>Alsobacter</taxon>
    </lineage>
</organism>
<feature type="signal peptide" evidence="1">
    <location>
        <begin position="1"/>
        <end position="27"/>
    </location>
</feature>
<keyword evidence="1" id="KW-0732">Signal</keyword>
<evidence type="ECO:0000313" key="2">
    <source>
        <dbReference type="EMBL" id="GGH33392.1"/>
    </source>
</evidence>
<evidence type="ECO:0000256" key="1">
    <source>
        <dbReference type="SAM" id="SignalP"/>
    </source>
</evidence>
<sequence length="103" mass="11506">MFSPRSLAIQALAAGALTLGGLAGAQAAPLPPVAAAPVQHDGLTTTVQWGPGYGYYGPRRHYWGGGPRYRPYYARPYWGGPRCRVVRRWDPYWGGWRTTRRCW</sequence>
<keyword evidence="3" id="KW-1185">Reference proteome</keyword>
<feature type="chain" id="PRO_5037634094" description="YXWGXW repeat-containing protein" evidence="1">
    <location>
        <begin position="28"/>
        <end position="103"/>
    </location>
</feature>
<reference evidence="2" key="2">
    <citation type="submission" date="2020-09" db="EMBL/GenBank/DDBJ databases">
        <authorList>
            <person name="Sun Q."/>
            <person name="Zhou Y."/>
        </authorList>
    </citation>
    <scope>NUCLEOTIDE SEQUENCE</scope>
    <source>
        <strain evidence="2">CGMCC 1.12214</strain>
    </source>
</reference>
<comment type="caution">
    <text evidence="2">The sequence shown here is derived from an EMBL/GenBank/DDBJ whole genome shotgun (WGS) entry which is preliminary data.</text>
</comment>
<dbReference type="Proteomes" id="UP000603912">
    <property type="component" value="Unassembled WGS sequence"/>
</dbReference>
<dbReference type="AlphaFoldDB" id="A0A917MKK9"/>